<evidence type="ECO:0000313" key="4">
    <source>
        <dbReference type="EMBL" id="MEE2525817.1"/>
    </source>
</evidence>
<keyword evidence="1" id="KW-0732">Signal</keyword>
<dbReference type="RefSeq" id="WP_330198480.1">
    <property type="nucleotide sequence ID" value="NZ_JAZDRP010000003.1"/>
</dbReference>
<feature type="domain" description="Peptidoglycan binding-like" evidence="2">
    <location>
        <begin position="339"/>
        <end position="387"/>
    </location>
</feature>
<feature type="signal peptide" evidence="1">
    <location>
        <begin position="1"/>
        <end position="19"/>
    </location>
</feature>
<dbReference type="SUPFAM" id="SSF47090">
    <property type="entry name" value="PGBD-like"/>
    <property type="match status" value="1"/>
</dbReference>
<dbReference type="Gene3D" id="1.10.8.350">
    <property type="entry name" value="Bacterial muramidase"/>
    <property type="match status" value="1"/>
</dbReference>
<dbReference type="InterPro" id="IPR002477">
    <property type="entry name" value="Peptidoglycan-bd-like"/>
</dbReference>
<organism evidence="4 5">
    <name type="scientific">Hyphobacterium lacteum</name>
    <dbReference type="NCBI Taxonomy" id="3116575"/>
    <lineage>
        <taxon>Bacteria</taxon>
        <taxon>Pseudomonadati</taxon>
        <taxon>Pseudomonadota</taxon>
        <taxon>Alphaproteobacteria</taxon>
        <taxon>Maricaulales</taxon>
        <taxon>Maricaulaceae</taxon>
        <taxon>Hyphobacterium</taxon>
    </lineage>
</organism>
<accession>A0ABU7LPJ5</accession>
<feature type="chain" id="PRO_5045687427" evidence="1">
    <location>
        <begin position="20"/>
        <end position="403"/>
    </location>
</feature>
<dbReference type="Proteomes" id="UP001354971">
    <property type="component" value="Unassembled WGS sequence"/>
</dbReference>
<dbReference type="Pfam" id="PF13406">
    <property type="entry name" value="SLT_2"/>
    <property type="match status" value="1"/>
</dbReference>
<gene>
    <name evidence="4" type="ORF">V0U79_05515</name>
</gene>
<dbReference type="InterPro" id="IPR036366">
    <property type="entry name" value="PGBDSf"/>
</dbReference>
<dbReference type="NCBIfam" id="TIGR02283">
    <property type="entry name" value="MltB_2"/>
    <property type="match status" value="1"/>
</dbReference>
<dbReference type="InterPro" id="IPR011970">
    <property type="entry name" value="MltB_2"/>
</dbReference>
<dbReference type="Gene3D" id="1.10.101.10">
    <property type="entry name" value="PGBD-like superfamily/PGBD"/>
    <property type="match status" value="1"/>
</dbReference>
<evidence type="ECO:0000259" key="3">
    <source>
        <dbReference type="Pfam" id="PF13406"/>
    </source>
</evidence>
<comment type="caution">
    <text evidence="4">The sequence shown here is derived from an EMBL/GenBank/DDBJ whole genome shotgun (WGS) entry which is preliminary data.</text>
</comment>
<dbReference type="InterPro" id="IPR036365">
    <property type="entry name" value="PGBD-like_sf"/>
</dbReference>
<dbReference type="SUPFAM" id="SSF53955">
    <property type="entry name" value="Lysozyme-like"/>
    <property type="match status" value="1"/>
</dbReference>
<dbReference type="Gene3D" id="1.10.530.10">
    <property type="match status" value="1"/>
</dbReference>
<dbReference type="InterPro" id="IPR023346">
    <property type="entry name" value="Lysozyme-like_dom_sf"/>
</dbReference>
<name>A0ABU7LPJ5_9PROT</name>
<dbReference type="CDD" id="cd13399">
    <property type="entry name" value="Slt35-like"/>
    <property type="match status" value="1"/>
</dbReference>
<reference evidence="4 5" key="1">
    <citation type="submission" date="2024-01" db="EMBL/GenBank/DDBJ databases">
        <title>Hyphobacterium bacterium isolated from marine sediment.</title>
        <authorList>
            <person name="Zhao S."/>
        </authorList>
    </citation>
    <scope>NUCLEOTIDE SEQUENCE [LARGE SCALE GENOMIC DNA]</scope>
    <source>
        <strain evidence="5">HN65</strain>
    </source>
</reference>
<dbReference type="PANTHER" id="PTHR30163">
    <property type="entry name" value="MEMBRANE-BOUND LYTIC MUREIN TRANSGLYCOSYLASE B"/>
    <property type="match status" value="1"/>
</dbReference>
<dbReference type="InterPro" id="IPR043426">
    <property type="entry name" value="MltB-like"/>
</dbReference>
<sequence>MTRFILVVMCVFWPALAEAQDEGFADWLADFRPRLVESGASAGTVSAMLDGLEPDLSAIERDRDQPEFVRPLWQYLDIAASDLRVRNGADQMAARRGMLTTIENRFGVDYEILVAIWGLESSYGAIQGDRDVVRSLATLAWEGRRRSWAEAQLIAVGHMIDNGYARREELFGSWAGAMGQTQFIPETYLRRGADFDGDGRIDIWANVGDALSSSANLLSEAGWSQDAPVVVEVVLPEGFDLTSWNPSSARMTAEWSMRGITRADGEAWPADYLMQASRLNLPSGLRGPAFLTFPNFQALMRYNNSTSYGIGVWLLSQRFSGEFSIRGDWPEDDPPITRSQTLALQQGLIDLGYDPGAPDGMFGPNTRRALMSFQRDRGYAVDGYAGRIMYDQVMSAVAASAGQ</sequence>
<evidence type="ECO:0000259" key="2">
    <source>
        <dbReference type="Pfam" id="PF01471"/>
    </source>
</evidence>
<keyword evidence="5" id="KW-1185">Reference proteome</keyword>
<evidence type="ECO:0000256" key="1">
    <source>
        <dbReference type="SAM" id="SignalP"/>
    </source>
</evidence>
<dbReference type="InterPro" id="IPR031304">
    <property type="entry name" value="SLT_2"/>
</dbReference>
<dbReference type="EMBL" id="JAZDRP010000003">
    <property type="protein sequence ID" value="MEE2525817.1"/>
    <property type="molecule type" value="Genomic_DNA"/>
</dbReference>
<proteinExistence type="predicted"/>
<protein>
    <submittedName>
        <fullName evidence="4">Lytic murein transglycosylase</fullName>
    </submittedName>
</protein>
<evidence type="ECO:0000313" key="5">
    <source>
        <dbReference type="Proteomes" id="UP001354971"/>
    </source>
</evidence>
<dbReference type="PANTHER" id="PTHR30163:SF8">
    <property type="entry name" value="LYTIC MUREIN TRANSGLYCOSYLASE"/>
    <property type="match status" value="1"/>
</dbReference>
<feature type="domain" description="Transglycosylase SLT" evidence="3">
    <location>
        <begin position="24"/>
        <end position="317"/>
    </location>
</feature>
<dbReference type="Pfam" id="PF01471">
    <property type="entry name" value="PG_binding_1"/>
    <property type="match status" value="1"/>
</dbReference>